<organism evidence="2 3">
    <name type="scientific">Tibeticola sediminis</name>
    <dbReference type="NCBI Taxonomy" id="1917811"/>
    <lineage>
        <taxon>Bacteria</taxon>
        <taxon>Pseudomonadati</taxon>
        <taxon>Pseudomonadota</taxon>
        <taxon>Betaproteobacteria</taxon>
        <taxon>Burkholderiales</taxon>
        <taxon>Comamonadaceae</taxon>
        <taxon>Tibeticola</taxon>
    </lineage>
</organism>
<evidence type="ECO:0000313" key="2">
    <source>
        <dbReference type="EMBL" id="RPE63051.1"/>
    </source>
</evidence>
<name>A0A3N4U7G2_9BURK</name>
<gene>
    <name evidence="2" type="ORF">EDC62_2516</name>
</gene>
<dbReference type="OrthoDB" id="5886447at2"/>
<dbReference type="EMBL" id="RKQL01000007">
    <property type="protein sequence ID" value="RPE63051.1"/>
    <property type="molecule type" value="Genomic_DNA"/>
</dbReference>
<reference evidence="2 3" key="1">
    <citation type="submission" date="2018-11" db="EMBL/GenBank/DDBJ databases">
        <title>Genomic Encyclopedia of Type Strains, Phase IV (KMG-IV): sequencing the most valuable type-strain genomes for metagenomic binning, comparative biology and taxonomic classification.</title>
        <authorList>
            <person name="Goeker M."/>
        </authorList>
    </citation>
    <scope>NUCLEOTIDE SEQUENCE [LARGE SCALE GENOMIC DNA]</scope>
    <source>
        <strain evidence="2 3">DSM 101684</strain>
    </source>
</reference>
<sequence length="201" mass="21839">MFAFNAASAARRFAGLLACALAAVLTAPWAAAAPQPSPLSLFGTPLKGASRASLRQALTQAGLVPTRVDDAYYCDLYSTNGVPEGSTELQVCYTEDDNTFASARYTFPAFMDTGLVKRVVETVSVKYGRPSALVGNYGLGEVSARWAQPQGMEVRVNRGWPDTTTYLQLLDRNNEGKMKAQMKAAEDARLRQRAQQDTRAF</sequence>
<keyword evidence="1" id="KW-0732">Signal</keyword>
<evidence type="ECO:0000256" key="1">
    <source>
        <dbReference type="SAM" id="SignalP"/>
    </source>
</evidence>
<protein>
    <submittedName>
        <fullName evidence="2">Uncharacterized protein</fullName>
    </submittedName>
</protein>
<comment type="caution">
    <text evidence="2">The sequence shown here is derived from an EMBL/GenBank/DDBJ whole genome shotgun (WGS) entry which is preliminary data.</text>
</comment>
<evidence type="ECO:0000313" key="3">
    <source>
        <dbReference type="Proteomes" id="UP000272193"/>
    </source>
</evidence>
<feature type="signal peptide" evidence="1">
    <location>
        <begin position="1"/>
        <end position="32"/>
    </location>
</feature>
<dbReference type="RefSeq" id="WP_124224149.1">
    <property type="nucleotide sequence ID" value="NZ_RKQL01000007.1"/>
</dbReference>
<accession>A0A3N4U7G2</accession>
<feature type="chain" id="PRO_5018076925" evidence="1">
    <location>
        <begin position="33"/>
        <end position="201"/>
    </location>
</feature>
<dbReference type="AlphaFoldDB" id="A0A3N4U7G2"/>
<proteinExistence type="predicted"/>
<dbReference type="Proteomes" id="UP000272193">
    <property type="component" value="Unassembled WGS sequence"/>
</dbReference>
<keyword evidence="3" id="KW-1185">Reference proteome</keyword>